<evidence type="ECO:0000313" key="1">
    <source>
        <dbReference type="EMBL" id="THU00206.1"/>
    </source>
</evidence>
<protein>
    <recommendedName>
        <fullName evidence="3">PQQ-like beta-propeller repeat protein</fullName>
    </recommendedName>
</protein>
<gene>
    <name evidence="1" type="ORF">E9531_10555</name>
</gene>
<accession>A0A4V4GQY8</accession>
<reference evidence="1 2" key="1">
    <citation type="journal article" date="2015" name="Antonie Van Leeuwenhoek">
        <title>Lampropedia puyangensis sp. nov., isolated from symptomatic bark of Populus ? euramericana canker and emended description of Lampropedia hyalina (Ehrenberg 1832) Lee et al. 2004.</title>
        <authorList>
            <person name="Li Y."/>
            <person name="Wang T."/>
            <person name="Piao C.G."/>
            <person name="Wang L.F."/>
            <person name="Tian G.Z."/>
            <person name="Zhu T.H."/>
            <person name="Guo M.W."/>
        </authorList>
    </citation>
    <scope>NUCLEOTIDE SEQUENCE [LARGE SCALE GENOMIC DNA]</scope>
    <source>
        <strain evidence="1 2">2-bin</strain>
    </source>
</reference>
<comment type="caution">
    <text evidence="1">The sequence shown here is derived from an EMBL/GenBank/DDBJ whole genome shotgun (WGS) entry which is preliminary data.</text>
</comment>
<evidence type="ECO:0000313" key="2">
    <source>
        <dbReference type="Proteomes" id="UP000308917"/>
    </source>
</evidence>
<dbReference type="OrthoDB" id="334526at2"/>
<dbReference type="AlphaFoldDB" id="A0A4V4GQY8"/>
<proteinExistence type="predicted"/>
<sequence length="178" mass="19587">MILRTELGDFSVINEPTYTFGSSDNVRSYPFEKNLDSGAPPVSVHGVFLNEDPIAVFGATGGASGVHEHSAVFHNGCLYLAVSDSVICLLLQSFEFKWFLRIDTATCFGVHFHEPTCSLISHGELEISRFTESGEIVWQSSGRDIFTGSLVLGEESVAVTDFNGDQYRFRYPDGRYGA</sequence>
<dbReference type="Proteomes" id="UP000308917">
    <property type="component" value="Unassembled WGS sequence"/>
</dbReference>
<dbReference type="EMBL" id="STFG01000011">
    <property type="protein sequence ID" value="THU00206.1"/>
    <property type="molecule type" value="Genomic_DNA"/>
</dbReference>
<organism evidence="1 2">
    <name type="scientific">Lampropedia puyangensis</name>
    <dbReference type="NCBI Taxonomy" id="1330072"/>
    <lineage>
        <taxon>Bacteria</taxon>
        <taxon>Pseudomonadati</taxon>
        <taxon>Pseudomonadota</taxon>
        <taxon>Betaproteobacteria</taxon>
        <taxon>Burkholderiales</taxon>
        <taxon>Comamonadaceae</taxon>
        <taxon>Lampropedia</taxon>
    </lineage>
</organism>
<name>A0A4V4GQY8_9BURK</name>
<keyword evidence="2" id="KW-1185">Reference proteome</keyword>
<dbReference type="RefSeq" id="WP_136573730.1">
    <property type="nucleotide sequence ID" value="NZ_STFG01000011.1"/>
</dbReference>
<evidence type="ECO:0008006" key="3">
    <source>
        <dbReference type="Google" id="ProtNLM"/>
    </source>
</evidence>